<dbReference type="SMART" id="SM00829">
    <property type="entry name" value="PKS_ER"/>
    <property type="match status" value="1"/>
</dbReference>
<dbReference type="InterPro" id="IPR023753">
    <property type="entry name" value="FAD/NAD-binding_dom"/>
</dbReference>
<keyword evidence="12" id="KW-1185">Reference proteome</keyword>
<dbReference type="InterPro" id="IPR013154">
    <property type="entry name" value="ADH-like_N"/>
</dbReference>
<dbReference type="EC" id="1.8.1.9" evidence="3"/>
<keyword evidence="4" id="KW-0285">Flavoprotein</keyword>
<keyword evidence="7" id="KW-0560">Oxidoreductase</keyword>
<dbReference type="Gene3D" id="3.50.50.60">
    <property type="entry name" value="FAD/NAD(P)-binding domain"/>
    <property type="match status" value="2"/>
</dbReference>
<evidence type="ECO:0000256" key="7">
    <source>
        <dbReference type="ARBA" id="ARBA00023002"/>
    </source>
</evidence>
<reference evidence="11" key="1">
    <citation type="journal article" date="2023" name="Mol. Phylogenet. Evol.">
        <title>Genome-scale phylogeny and comparative genomics of the fungal order Sordariales.</title>
        <authorList>
            <person name="Hensen N."/>
            <person name="Bonometti L."/>
            <person name="Westerberg I."/>
            <person name="Brannstrom I.O."/>
            <person name="Guillou S."/>
            <person name="Cros-Aarteil S."/>
            <person name="Calhoun S."/>
            <person name="Haridas S."/>
            <person name="Kuo A."/>
            <person name="Mondo S."/>
            <person name="Pangilinan J."/>
            <person name="Riley R."/>
            <person name="LaButti K."/>
            <person name="Andreopoulos B."/>
            <person name="Lipzen A."/>
            <person name="Chen C."/>
            <person name="Yan M."/>
            <person name="Daum C."/>
            <person name="Ng V."/>
            <person name="Clum A."/>
            <person name="Steindorff A."/>
            <person name="Ohm R.A."/>
            <person name="Martin F."/>
            <person name="Silar P."/>
            <person name="Natvig D.O."/>
            <person name="Lalanne C."/>
            <person name="Gautier V."/>
            <person name="Ament-Velasquez S.L."/>
            <person name="Kruys A."/>
            <person name="Hutchinson M.I."/>
            <person name="Powell A.J."/>
            <person name="Barry K."/>
            <person name="Miller A.N."/>
            <person name="Grigoriev I.V."/>
            <person name="Debuchy R."/>
            <person name="Gladieux P."/>
            <person name="Hiltunen Thoren M."/>
            <person name="Johannesson H."/>
        </authorList>
    </citation>
    <scope>NUCLEOTIDE SEQUENCE</scope>
    <source>
        <strain evidence="11">CBS 123565</strain>
    </source>
</reference>
<dbReference type="Gene3D" id="3.40.50.720">
    <property type="entry name" value="NAD(P)-binding Rossmann-like Domain"/>
    <property type="match status" value="1"/>
</dbReference>
<dbReference type="GO" id="GO:0008270">
    <property type="term" value="F:zinc ion binding"/>
    <property type="evidence" value="ECO:0007669"/>
    <property type="project" value="InterPro"/>
</dbReference>
<dbReference type="Pfam" id="PF07992">
    <property type="entry name" value="Pyr_redox_2"/>
    <property type="match status" value="1"/>
</dbReference>
<evidence type="ECO:0000259" key="10">
    <source>
        <dbReference type="SMART" id="SM00829"/>
    </source>
</evidence>
<dbReference type="GO" id="GO:0019430">
    <property type="term" value="P:removal of superoxide radicals"/>
    <property type="evidence" value="ECO:0007669"/>
    <property type="project" value="InterPro"/>
</dbReference>
<protein>
    <recommendedName>
        <fullName evidence="3">thioredoxin-disulfide reductase (NADPH)</fullName>
        <ecNumber evidence="3">1.8.1.9</ecNumber>
    </recommendedName>
</protein>
<dbReference type="PROSITE" id="PS00573">
    <property type="entry name" value="PYRIDINE_REDOX_2"/>
    <property type="match status" value="1"/>
</dbReference>
<dbReference type="InterPro" id="IPR020843">
    <property type="entry name" value="ER"/>
</dbReference>
<dbReference type="InterPro" id="IPR008255">
    <property type="entry name" value="Pyr_nucl-diS_OxRdtase_2_AS"/>
</dbReference>
<keyword evidence="8" id="KW-1015">Disulfide bond</keyword>
<evidence type="ECO:0000256" key="1">
    <source>
        <dbReference type="ARBA" id="ARBA00001974"/>
    </source>
</evidence>
<dbReference type="NCBIfam" id="TIGR01292">
    <property type="entry name" value="TRX_reduct"/>
    <property type="match status" value="1"/>
</dbReference>
<dbReference type="Gene3D" id="3.90.180.10">
    <property type="entry name" value="Medium-chain alcohol dehydrogenases, catalytic domain"/>
    <property type="match status" value="1"/>
</dbReference>
<comment type="caution">
    <text evidence="11">The sequence shown here is derived from an EMBL/GenBank/DDBJ whole genome shotgun (WGS) entry which is preliminary data.</text>
</comment>
<dbReference type="InterPro" id="IPR013149">
    <property type="entry name" value="ADH-like_C"/>
</dbReference>
<proteinExistence type="inferred from homology"/>
<name>A0AAN6UPX4_9PEZI</name>
<comment type="similarity">
    <text evidence="2">Belongs to the class-II pyridine nucleotide-disulfide oxidoreductase family.</text>
</comment>
<dbReference type="PANTHER" id="PTHR48105">
    <property type="entry name" value="THIOREDOXIN REDUCTASE 1-RELATED-RELATED"/>
    <property type="match status" value="1"/>
</dbReference>
<keyword evidence="9" id="KW-0676">Redox-active center</keyword>
<dbReference type="SUPFAM" id="SSF50129">
    <property type="entry name" value="GroES-like"/>
    <property type="match status" value="1"/>
</dbReference>
<dbReference type="Pfam" id="PF08240">
    <property type="entry name" value="ADH_N"/>
    <property type="match status" value="1"/>
</dbReference>
<evidence type="ECO:0000256" key="8">
    <source>
        <dbReference type="ARBA" id="ARBA00023157"/>
    </source>
</evidence>
<dbReference type="InterPro" id="IPR011032">
    <property type="entry name" value="GroES-like_sf"/>
</dbReference>
<dbReference type="SUPFAM" id="SSF51735">
    <property type="entry name" value="NAD(P)-binding Rossmann-fold domains"/>
    <property type="match status" value="1"/>
</dbReference>
<dbReference type="GO" id="GO:0004791">
    <property type="term" value="F:thioredoxin-disulfide reductase (NADPH) activity"/>
    <property type="evidence" value="ECO:0007669"/>
    <property type="project" value="UniProtKB-EC"/>
</dbReference>
<keyword evidence="5" id="KW-0274">FAD</keyword>
<evidence type="ECO:0000256" key="2">
    <source>
        <dbReference type="ARBA" id="ARBA00009333"/>
    </source>
</evidence>
<dbReference type="InterPro" id="IPR036188">
    <property type="entry name" value="FAD/NAD-bd_sf"/>
</dbReference>
<dbReference type="EMBL" id="MU853403">
    <property type="protein sequence ID" value="KAK4136675.1"/>
    <property type="molecule type" value="Genomic_DNA"/>
</dbReference>
<reference evidence="11" key="2">
    <citation type="submission" date="2023-05" db="EMBL/GenBank/DDBJ databases">
        <authorList>
            <consortium name="Lawrence Berkeley National Laboratory"/>
            <person name="Steindorff A."/>
            <person name="Hensen N."/>
            <person name="Bonometti L."/>
            <person name="Westerberg I."/>
            <person name="Brannstrom I.O."/>
            <person name="Guillou S."/>
            <person name="Cros-Aarteil S."/>
            <person name="Calhoun S."/>
            <person name="Haridas S."/>
            <person name="Kuo A."/>
            <person name="Mondo S."/>
            <person name="Pangilinan J."/>
            <person name="Riley R."/>
            <person name="Labutti K."/>
            <person name="Andreopoulos B."/>
            <person name="Lipzen A."/>
            <person name="Chen C."/>
            <person name="Yanf M."/>
            <person name="Daum C."/>
            <person name="Ng V."/>
            <person name="Clum A."/>
            <person name="Ohm R."/>
            <person name="Martin F."/>
            <person name="Silar P."/>
            <person name="Natvig D."/>
            <person name="Lalanne C."/>
            <person name="Gautier V."/>
            <person name="Ament-Velasquez S.L."/>
            <person name="Kruys A."/>
            <person name="Hutchinson M.I."/>
            <person name="Powell A.J."/>
            <person name="Barry K."/>
            <person name="Miller A.N."/>
            <person name="Grigoriev I.V."/>
            <person name="Debuchy R."/>
            <person name="Gladieux P."/>
            <person name="Thoren M.H."/>
            <person name="Johannesson H."/>
        </authorList>
    </citation>
    <scope>NUCLEOTIDE SEQUENCE</scope>
    <source>
        <strain evidence="11">CBS 123565</strain>
    </source>
</reference>
<evidence type="ECO:0000256" key="9">
    <source>
        <dbReference type="ARBA" id="ARBA00023284"/>
    </source>
</evidence>
<comment type="cofactor">
    <cofactor evidence="1">
        <name>FAD</name>
        <dbReference type="ChEBI" id="CHEBI:57692"/>
    </cofactor>
</comment>
<dbReference type="AlphaFoldDB" id="A0AAN6UPX4"/>
<evidence type="ECO:0000256" key="4">
    <source>
        <dbReference type="ARBA" id="ARBA00022630"/>
    </source>
</evidence>
<dbReference type="InterPro" id="IPR005982">
    <property type="entry name" value="Thioredox_Rdtase"/>
</dbReference>
<dbReference type="Proteomes" id="UP001304895">
    <property type="component" value="Unassembled WGS sequence"/>
</dbReference>
<dbReference type="PROSITE" id="PS01162">
    <property type="entry name" value="QOR_ZETA_CRYSTAL"/>
    <property type="match status" value="1"/>
</dbReference>
<dbReference type="SUPFAM" id="SSF51905">
    <property type="entry name" value="FAD/NAD(P)-binding domain"/>
    <property type="match status" value="1"/>
</dbReference>
<evidence type="ECO:0000256" key="6">
    <source>
        <dbReference type="ARBA" id="ARBA00022857"/>
    </source>
</evidence>
<evidence type="ECO:0000256" key="3">
    <source>
        <dbReference type="ARBA" id="ARBA00012610"/>
    </source>
</evidence>
<dbReference type="Pfam" id="PF00107">
    <property type="entry name" value="ADH_zinc_N"/>
    <property type="match status" value="1"/>
</dbReference>
<dbReference type="PRINTS" id="PR00368">
    <property type="entry name" value="FADPNR"/>
</dbReference>
<dbReference type="InterPro" id="IPR050097">
    <property type="entry name" value="Ferredoxin-NADP_redctase_2"/>
</dbReference>
<gene>
    <name evidence="11" type="ORF">BT67DRAFT_373850</name>
</gene>
<dbReference type="InterPro" id="IPR002364">
    <property type="entry name" value="Quin_OxRdtase/zeta-crystal_CS"/>
</dbReference>
<feature type="domain" description="Enoyl reductase (ER)" evidence="10">
    <location>
        <begin position="11"/>
        <end position="326"/>
    </location>
</feature>
<evidence type="ECO:0000313" key="11">
    <source>
        <dbReference type="EMBL" id="KAK4136675.1"/>
    </source>
</evidence>
<evidence type="ECO:0000313" key="12">
    <source>
        <dbReference type="Proteomes" id="UP001304895"/>
    </source>
</evidence>
<keyword evidence="6" id="KW-0521">NADP</keyword>
<dbReference type="PRINTS" id="PR00469">
    <property type="entry name" value="PNDRDTASEII"/>
</dbReference>
<sequence>MRGIQVAQYVKAPHELKVTELADPKPGPDEYLIEVHAAATNFFDILQIQGKYQHQPPFPWVSGAEFAGIVLATPANSKKPKFPVGSRVFGATQGAYATKAVAREVGMLPVPQGWSFQQASGLFVTAPTSYGALVIRAGVKAGDYVLIHAAAGGVGLAAVQVAKAFGATVIATAGSQRKLEVAKAFGADHVVDYRDEKWPELVKKLTPKGRGVDIVYDPVGMVDKSTKCTAWNGRILIVGFAAGTIEKVAMNKVLLKNISLVGIHWGQYAVHEKATVVQVWEGIMKLIAEGKFRGTEFTDREFVGLEAIPDALKALGSRETWGKVVVKTPVHIPTPPRPAQPRATAKLFSSYFRRTLRSSATGLSVAAAATLSHQSTPCQSEIQTIKRRMHSKVVIIGSGPAAHTAAIYLARAELKPVLYEGFMANGIAAGGQLTTTTEVENFPGFPEAVTGQELMDKMRAQSERFGTTIVGETVAKLDLAKRPFEYATEWAPDTIMTADSVILATGASARRLGLAGEAKYWQNGISACAVCDGAVPIFRNKPLVVIGGGDSAAEEAMFLTKYGSHVTVLVRRDKLRASNIMAKRLLGHKKVTVRFNTVGVEVKGDDKGLMSHLVVKDVVSGKEDTLAANGLFYAVGHDPATALVKGQVDTDAEGYVVTKPGSTLTNIEGVFAAGDVQDKRYRQAITSAGLCPPPGRDVSHVMNATLMARRIRLHGGARCGEIPVGA</sequence>
<evidence type="ECO:0000256" key="5">
    <source>
        <dbReference type="ARBA" id="ARBA00022827"/>
    </source>
</evidence>
<dbReference type="CDD" id="cd08241">
    <property type="entry name" value="QOR1"/>
    <property type="match status" value="1"/>
</dbReference>
<dbReference type="GO" id="GO:0005737">
    <property type="term" value="C:cytoplasm"/>
    <property type="evidence" value="ECO:0007669"/>
    <property type="project" value="InterPro"/>
</dbReference>
<dbReference type="InterPro" id="IPR036291">
    <property type="entry name" value="NAD(P)-bd_dom_sf"/>
</dbReference>
<accession>A0AAN6UPX4</accession>
<organism evidence="11 12">
    <name type="scientific">Trichocladium antarcticum</name>
    <dbReference type="NCBI Taxonomy" id="1450529"/>
    <lineage>
        <taxon>Eukaryota</taxon>
        <taxon>Fungi</taxon>
        <taxon>Dikarya</taxon>
        <taxon>Ascomycota</taxon>
        <taxon>Pezizomycotina</taxon>
        <taxon>Sordariomycetes</taxon>
        <taxon>Sordariomycetidae</taxon>
        <taxon>Sordariales</taxon>
        <taxon>Chaetomiaceae</taxon>
        <taxon>Trichocladium</taxon>
    </lineage>
</organism>
<dbReference type="FunFam" id="3.50.50.60:FF:000064">
    <property type="entry name" value="Thioredoxin reductase"/>
    <property type="match status" value="1"/>
</dbReference>